<evidence type="ECO:0000313" key="4">
    <source>
        <dbReference type="EMBL" id="ESO03156.1"/>
    </source>
</evidence>
<dbReference type="AlphaFoldDB" id="T1F7J2"/>
<dbReference type="GeneID" id="20204791"/>
<dbReference type="GO" id="GO:0004867">
    <property type="term" value="F:serine-type endopeptidase inhibitor activity"/>
    <property type="evidence" value="ECO:0007669"/>
    <property type="project" value="InterPro"/>
</dbReference>
<dbReference type="InParanoid" id="T1F7J2"/>
<dbReference type="Pfam" id="PF00079">
    <property type="entry name" value="Serpin"/>
    <property type="match status" value="1"/>
</dbReference>
<name>T1F7J2_HELRO</name>
<reference evidence="5" key="3">
    <citation type="submission" date="2015-06" db="UniProtKB">
        <authorList>
            <consortium name="EnsemblMetazoa"/>
        </authorList>
    </citation>
    <scope>IDENTIFICATION</scope>
</reference>
<dbReference type="SUPFAM" id="SSF56574">
    <property type="entry name" value="Serpins"/>
    <property type="match status" value="1"/>
</dbReference>
<protein>
    <recommendedName>
        <fullName evidence="3">Serpin domain-containing protein</fullName>
    </recommendedName>
</protein>
<evidence type="ECO:0000259" key="3">
    <source>
        <dbReference type="SMART" id="SM00093"/>
    </source>
</evidence>
<evidence type="ECO:0000256" key="1">
    <source>
        <dbReference type="ARBA" id="ARBA00009500"/>
    </source>
</evidence>
<evidence type="ECO:0000256" key="2">
    <source>
        <dbReference type="RuleBase" id="RU000411"/>
    </source>
</evidence>
<gene>
    <name evidence="5" type="primary">20204791</name>
    <name evidence="4" type="ORF">HELRODRAFT_174051</name>
</gene>
<dbReference type="Gene3D" id="2.30.39.10">
    <property type="entry name" value="Alpha-1-antitrypsin, domain 1"/>
    <property type="match status" value="1"/>
</dbReference>
<organism evidence="5 6">
    <name type="scientific">Helobdella robusta</name>
    <name type="common">Californian leech</name>
    <dbReference type="NCBI Taxonomy" id="6412"/>
    <lineage>
        <taxon>Eukaryota</taxon>
        <taxon>Metazoa</taxon>
        <taxon>Spiralia</taxon>
        <taxon>Lophotrochozoa</taxon>
        <taxon>Annelida</taxon>
        <taxon>Clitellata</taxon>
        <taxon>Hirudinea</taxon>
        <taxon>Rhynchobdellida</taxon>
        <taxon>Glossiphoniidae</taxon>
        <taxon>Helobdella</taxon>
    </lineage>
</organism>
<evidence type="ECO:0000313" key="6">
    <source>
        <dbReference type="Proteomes" id="UP000015101"/>
    </source>
</evidence>
<dbReference type="CTD" id="20204791"/>
<dbReference type="CDD" id="cd00172">
    <property type="entry name" value="serpin"/>
    <property type="match status" value="1"/>
</dbReference>
<evidence type="ECO:0000313" key="5">
    <source>
        <dbReference type="EnsemblMetazoa" id="HelroP174051"/>
    </source>
</evidence>
<dbReference type="EnsemblMetazoa" id="HelroT174051">
    <property type="protein sequence ID" value="HelroP174051"/>
    <property type="gene ID" value="HelroG174051"/>
</dbReference>
<dbReference type="InterPro" id="IPR023795">
    <property type="entry name" value="Serpin_CS"/>
</dbReference>
<dbReference type="Proteomes" id="UP000015101">
    <property type="component" value="Unassembled WGS sequence"/>
</dbReference>
<dbReference type="InterPro" id="IPR000215">
    <property type="entry name" value="Serpin_fam"/>
</dbReference>
<dbReference type="HOGENOM" id="CLU_861310_0_0_1"/>
<proteinExistence type="inferred from homology"/>
<dbReference type="PANTHER" id="PTHR11461:SF211">
    <property type="entry name" value="GH10112P-RELATED"/>
    <property type="match status" value="1"/>
</dbReference>
<dbReference type="EMBL" id="KB096676">
    <property type="protein sequence ID" value="ESO03156.1"/>
    <property type="molecule type" value="Genomic_DNA"/>
</dbReference>
<dbReference type="Gene3D" id="3.30.497.10">
    <property type="entry name" value="Antithrombin, subunit I, domain 2"/>
    <property type="match status" value="2"/>
</dbReference>
<dbReference type="KEGG" id="hro:HELRODRAFT_174051"/>
<dbReference type="EMBL" id="AMQM01004798">
    <property type="status" value="NOT_ANNOTATED_CDS"/>
    <property type="molecule type" value="Genomic_DNA"/>
</dbReference>
<dbReference type="GO" id="GO:0005615">
    <property type="term" value="C:extracellular space"/>
    <property type="evidence" value="ECO:0000318"/>
    <property type="project" value="GO_Central"/>
</dbReference>
<dbReference type="SMART" id="SM00093">
    <property type="entry name" value="SERPIN"/>
    <property type="match status" value="1"/>
</dbReference>
<feature type="domain" description="Serpin" evidence="3">
    <location>
        <begin position="6"/>
        <end position="323"/>
    </location>
</feature>
<reference evidence="6" key="1">
    <citation type="submission" date="2012-12" db="EMBL/GenBank/DDBJ databases">
        <authorList>
            <person name="Hellsten U."/>
            <person name="Grimwood J."/>
            <person name="Chapman J.A."/>
            <person name="Shapiro H."/>
            <person name="Aerts A."/>
            <person name="Otillar R.P."/>
            <person name="Terry A.Y."/>
            <person name="Boore J.L."/>
            <person name="Simakov O."/>
            <person name="Marletaz F."/>
            <person name="Cho S.-J."/>
            <person name="Edsinger-Gonzales E."/>
            <person name="Havlak P."/>
            <person name="Kuo D.-H."/>
            <person name="Larsson T."/>
            <person name="Lv J."/>
            <person name="Arendt D."/>
            <person name="Savage R."/>
            <person name="Osoegawa K."/>
            <person name="de Jong P."/>
            <person name="Lindberg D.R."/>
            <person name="Seaver E.C."/>
            <person name="Weisblat D.A."/>
            <person name="Putnam N.H."/>
            <person name="Grigoriev I.V."/>
            <person name="Rokhsar D.S."/>
        </authorList>
    </citation>
    <scope>NUCLEOTIDE SEQUENCE</scope>
</reference>
<dbReference type="InterPro" id="IPR042185">
    <property type="entry name" value="Serpin_sf_2"/>
</dbReference>
<dbReference type="eggNOG" id="KOG2392">
    <property type="taxonomic scope" value="Eukaryota"/>
</dbReference>
<dbReference type="RefSeq" id="XP_009018849.1">
    <property type="nucleotide sequence ID" value="XM_009020601.1"/>
</dbReference>
<accession>T1F7J2</accession>
<dbReference type="PANTHER" id="PTHR11461">
    <property type="entry name" value="SERINE PROTEASE INHIBITOR, SERPIN"/>
    <property type="match status" value="1"/>
</dbReference>
<dbReference type="InterPro" id="IPR023796">
    <property type="entry name" value="Serpin_dom"/>
</dbReference>
<comment type="similarity">
    <text evidence="1 2">Belongs to the serpin family.</text>
</comment>
<dbReference type="InterPro" id="IPR042178">
    <property type="entry name" value="Serpin_sf_1"/>
</dbReference>
<dbReference type="PROSITE" id="PS00284">
    <property type="entry name" value="SERPIN"/>
    <property type="match status" value="1"/>
</dbReference>
<reference evidence="4 6" key="2">
    <citation type="journal article" date="2013" name="Nature">
        <title>Insights into bilaterian evolution from three spiralian genomes.</title>
        <authorList>
            <person name="Simakov O."/>
            <person name="Marletaz F."/>
            <person name="Cho S.J."/>
            <person name="Edsinger-Gonzales E."/>
            <person name="Havlak P."/>
            <person name="Hellsten U."/>
            <person name="Kuo D.H."/>
            <person name="Larsson T."/>
            <person name="Lv J."/>
            <person name="Arendt D."/>
            <person name="Savage R."/>
            <person name="Osoegawa K."/>
            <person name="de Jong P."/>
            <person name="Grimwood J."/>
            <person name="Chapman J.A."/>
            <person name="Shapiro H."/>
            <person name="Aerts A."/>
            <person name="Otillar R.P."/>
            <person name="Terry A.Y."/>
            <person name="Boore J.L."/>
            <person name="Grigoriev I.V."/>
            <person name="Lindberg D.R."/>
            <person name="Seaver E.C."/>
            <person name="Weisblat D.A."/>
            <person name="Putnam N.H."/>
            <person name="Rokhsar D.S."/>
        </authorList>
    </citation>
    <scope>NUCLEOTIDE SEQUENCE</scope>
</reference>
<dbReference type="STRING" id="6412.T1F7J2"/>
<keyword evidence="6" id="KW-1185">Reference proteome</keyword>
<sequence>MTEFGLNFFRMMAVSEPDSNILFSPTSVFAGLSMLSLAANCKTKSEIKAALGSNKYPFESFHTLIKELYKHFKRFSNRGSYFLNEINTWYTDKSISDAEAFFKKCSNYYNFDRSTLDPEKNTREGDFFTNENEVTKIESLYASDMLQNCYYDEYLMSQIMEIEYKDHALSLIVILPDHTKTSLDMVGIKLTNSIIDGIGHALKNNQHVSDIWLPKLTLDCGHDMIKNWNNLGIFNVFEKDDADLSKMTKMEEVFLVSFFHRMSFKLTEYGTCVYETAAEVKNKTVAMTYSETPYKFKADHPFIIYVLEKKSNIVLCLGKFVKP</sequence>
<dbReference type="OrthoDB" id="671595at2759"/>
<dbReference type="InterPro" id="IPR036186">
    <property type="entry name" value="Serpin_sf"/>
</dbReference>